<gene>
    <name evidence="1" type="ORF">FHS60_000154</name>
</gene>
<organism evidence="1 2">
    <name type="scientific">Alloprevotella rava</name>
    <dbReference type="NCBI Taxonomy" id="671218"/>
    <lineage>
        <taxon>Bacteria</taxon>
        <taxon>Pseudomonadati</taxon>
        <taxon>Bacteroidota</taxon>
        <taxon>Bacteroidia</taxon>
        <taxon>Bacteroidales</taxon>
        <taxon>Prevotellaceae</taxon>
        <taxon>Alloprevotella</taxon>
    </lineage>
</organism>
<evidence type="ECO:0000313" key="2">
    <source>
        <dbReference type="Proteomes" id="UP000541425"/>
    </source>
</evidence>
<sequence length="46" mass="5660">MIIEPFLFNETFMITYLYYYIPYKNHVDTTHITGLYSNICYLFKSH</sequence>
<comment type="caution">
    <text evidence="1">The sequence shown here is derived from an EMBL/GenBank/DDBJ whole genome shotgun (WGS) entry which is preliminary data.</text>
</comment>
<dbReference type="AlphaFoldDB" id="A0A7W5UKH3"/>
<reference evidence="1 2" key="1">
    <citation type="submission" date="2020-08" db="EMBL/GenBank/DDBJ databases">
        <title>Genomic Encyclopedia of Type Strains, Phase IV (KMG-IV): sequencing the most valuable type-strain genomes for metagenomic binning, comparative biology and taxonomic classification.</title>
        <authorList>
            <person name="Goeker M."/>
        </authorList>
    </citation>
    <scope>NUCLEOTIDE SEQUENCE [LARGE SCALE GENOMIC DNA]</scope>
    <source>
        <strain evidence="1 2">DSM 22548</strain>
    </source>
</reference>
<name>A0A7W5UKH3_9BACT</name>
<evidence type="ECO:0000313" key="1">
    <source>
        <dbReference type="EMBL" id="MBB3701712.1"/>
    </source>
</evidence>
<proteinExistence type="predicted"/>
<dbReference type="Proteomes" id="UP000541425">
    <property type="component" value="Unassembled WGS sequence"/>
</dbReference>
<protein>
    <submittedName>
        <fullName evidence="1">Uncharacterized protein</fullName>
    </submittedName>
</protein>
<accession>A0A7W5UKH3</accession>
<dbReference type="EMBL" id="JACICA010000001">
    <property type="protein sequence ID" value="MBB3701712.1"/>
    <property type="molecule type" value="Genomic_DNA"/>
</dbReference>